<feature type="transmembrane region" description="Helical" evidence="6">
    <location>
        <begin position="221"/>
        <end position="239"/>
    </location>
</feature>
<dbReference type="SUPFAM" id="SSF81660">
    <property type="entry name" value="Metal cation-transporting ATPase, ATP-binding domain N"/>
    <property type="match status" value="1"/>
</dbReference>
<name>A0A8S9J5N8_BRACR</name>
<comment type="similarity">
    <text evidence="2">Belongs to the cation transport ATPase (P-type) (TC 3.A.3) family. Type IB subfamily.</text>
</comment>
<evidence type="ECO:0000256" key="1">
    <source>
        <dbReference type="ARBA" id="ARBA00004370"/>
    </source>
</evidence>
<sequence>MKVTLSFGVELIFSTSRHQQFLDFGHMGYCVMLVLITSILTYFFVATIGSHSIDDIFSSPLLSCVLCQVFQENYILKIGSGLATKALNQAKFEANVRVDGKTNFKNKWPSPFAVASGILLLLSFLKFVYPPLRWIAVAAVAAGIYPILAKAVASIGRKKVDINILVIITAKALNQAKFEANVRVDGKTNFKNKWPSPFAVASGILLLLSFLKLVYPPLRWIAVAAVAAGIYPILAKAVASIGRKRVDINILVIITVAATLAMQDYMEAAAVVVSSVESKSSHPMAATIVDYAKSVDVEPRTEEVEDYQLFPGEGIYGKIDGNDIYIGNKRIASRAKCSTVPEIEVDTKGGKTIGYIYVGERLAGLGNALDVVHGELLPEDKSRIIQDFKKEGPTAMVGDGVNDAPALATADIGISMGISGSALATQTGDIILMSNDIRRIPQAIKIARRARRKVVQNVFISIIFKVGILILAICGHPLIWAAVLVDVGTCLLVILNSMLLLREKDKSKNKKCYRSSVLNGTKLEGEADEEVDLEAGLLSKSQCNSGCCGDKKAQDKVVMKKPSSKSSSGHDHAGGCCGDKKTQEKVMMVKPSSKSSSGHGHAGGCCGDKKTQEKVVMVKPSTSISSLPFLVVVASRFIFGLLLIFKDDGFLVKMIDGIGFDCRRSSFEIVDPVCDLINREYGSFVNCFFIGMALLDGGVPSSLFPNRRWKVVWSLLDVYLRTSGVRPRGGTCGCLPLRVGP</sequence>
<organism evidence="7 8">
    <name type="scientific">Brassica cretica</name>
    <name type="common">Mustard</name>
    <dbReference type="NCBI Taxonomy" id="69181"/>
    <lineage>
        <taxon>Eukaryota</taxon>
        <taxon>Viridiplantae</taxon>
        <taxon>Streptophyta</taxon>
        <taxon>Embryophyta</taxon>
        <taxon>Tracheophyta</taxon>
        <taxon>Spermatophyta</taxon>
        <taxon>Magnoliopsida</taxon>
        <taxon>eudicotyledons</taxon>
        <taxon>Gunneridae</taxon>
        <taxon>Pentapetalae</taxon>
        <taxon>rosids</taxon>
        <taxon>malvids</taxon>
        <taxon>Brassicales</taxon>
        <taxon>Brassicaceae</taxon>
        <taxon>Brassiceae</taxon>
        <taxon>Brassica</taxon>
    </lineage>
</organism>
<evidence type="ECO:0000256" key="3">
    <source>
        <dbReference type="ARBA" id="ARBA00022692"/>
    </source>
</evidence>
<evidence type="ECO:0000313" key="7">
    <source>
        <dbReference type="EMBL" id="KAF2576823.1"/>
    </source>
</evidence>
<feature type="transmembrane region" description="Helical" evidence="6">
    <location>
        <begin position="26"/>
        <end position="45"/>
    </location>
</feature>
<accession>A0A8S9J5N8</accession>
<dbReference type="Gene3D" id="3.40.1110.10">
    <property type="entry name" value="Calcium-transporting ATPase, cytoplasmic domain N"/>
    <property type="match status" value="1"/>
</dbReference>
<dbReference type="GO" id="GO:0016020">
    <property type="term" value="C:membrane"/>
    <property type="evidence" value="ECO:0007669"/>
    <property type="project" value="UniProtKB-SubCell"/>
</dbReference>
<dbReference type="InterPro" id="IPR023214">
    <property type="entry name" value="HAD_sf"/>
</dbReference>
<dbReference type="PRINTS" id="PR00120">
    <property type="entry name" value="HATPASE"/>
</dbReference>
<dbReference type="GO" id="GO:0005524">
    <property type="term" value="F:ATP binding"/>
    <property type="evidence" value="ECO:0007669"/>
    <property type="project" value="InterPro"/>
</dbReference>
<feature type="transmembrane region" description="Helical" evidence="6">
    <location>
        <begin position="135"/>
        <end position="153"/>
    </location>
</feature>
<gene>
    <name evidence="7" type="ORF">F2Q68_00003794</name>
</gene>
<feature type="transmembrane region" description="Helical" evidence="6">
    <location>
        <begin position="479"/>
        <end position="501"/>
    </location>
</feature>
<dbReference type="FunFam" id="3.40.1110.10:FF:000043">
    <property type="entry name" value="Putative cadmium/zinc-transporting ATPase 3"/>
    <property type="match status" value="1"/>
</dbReference>
<dbReference type="PANTHER" id="PTHR48085:SF5">
    <property type="entry name" value="CADMIUM_ZINC-TRANSPORTING ATPASE HMA4-RELATED"/>
    <property type="match status" value="1"/>
</dbReference>
<dbReference type="InterPro" id="IPR036412">
    <property type="entry name" value="HAD-like_sf"/>
</dbReference>
<keyword evidence="5 6" id="KW-0472">Membrane</keyword>
<dbReference type="InterPro" id="IPR023299">
    <property type="entry name" value="ATPase_P-typ_cyto_dom_N"/>
</dbReference>
<dbReference type="GO" id="GO:0016887">
    <property type="term" value="F:ATP hydrolysis activity"/>
    <property type="evidence" value="ECO:0007669"/>
    <property type="project" value="InterPro"/>
</dbReference>
<dbReference type="EMBL" id="QGKW02001660">
    <property type="protein sequence ID" value="KAF2576823.1"/>
    <property type="molecule type" value="Genomic_DNA"/>
</dbReference>
<dbReference type="Proteomes" id="UP000712281">
    <property type="component" value="Unassembled WGS sequence"/>
</dbReference>
<keyword evidence="4 6" id="KW-1133">Transmembrane helix</keyword>
<dbReference type="SUPFAM" id="SSF56784">
    <property type="entry name" value="HAD-like"/>
    <property type="match status" value="1"/>
</dbReference>
<dbReference type="NCBIfam" id="TIGR01494">
    <property type="entry name" value="ATPase_P-type"/>
    <property type="match status" value="1"/>
</dbReference>
<feature type="transmembrane region" description="Helical" evidence="6">
    <location>
        <begin position="627"/>
        <end position="645"/>
    </location>
</feature>
<feature type="transmembrane region" description="Helical" evidence="6">
    <location>
        <begin position="454"/>
        <end position="473"/>
    </location>
</feature>
<feature type="transmembrane region" description="Helical" evidence="6">
    <location>
        <begin position="111"/>
        <end position="129"/>
    </location>
</feature>
<dbReference type="InterPro" id="IPR001757">
    <property type="entry name" value="P_typ_ATPase"/>
</dbReference>
<evidence type="ECO:0000256" key="4">
    <source>
        <dbReference type="ARBA" id="ARBA00022989"/>
    </source>
</evidence>
<dbReference type="GO" id="GO:0022857">
    <property type="term" value="F:transmembrane transporter activity"/>
    <property type="evidence" value="ECO:0007669"/>
    <property type="project" value="TreeGrafter"/>
</dbReference>
<comment type="caution">
    <text evidence="7">The sequence shown here is derived from an EMBL/GenBank/DDBJ whole genome shotgun (WGS) entry which is preliminary data.</text>
</comment>
<dbReference type="Pfam" id="PF00702">
    <property type="entry name" value="Hydrolase"/>
    <property type="match status" value="1"/>
</dbReference>
<evidence type="ECO:0000256" key="5">
    <source>
        <dbReference type="ARBA" id="ARBA00023136"/>
    </source>
</evidence>
<dbReference type="PRINTS" id="PR00119">
    <property type="entry name" value="CATATPASE"/>
</dbReference>
<dbReference type="AlphaFoldDB" id="A0A8S9J5N8"/>
<reference evidence="7" key="1">
    <citation type="submission" date="2019-12" db="EMBL/GenBank/DDBJ databases">
        <title>Genome sequencing and annotation of Brassica cretica.</title>
        <authorList>
            <person name="Studholme D.J."/>
            <person name="Sarris P.F."/>
        </authorList>
    </citation>
    <scope>NUCLEOTIDE SEQUENCE</scope>
    <source>
        <strain evidence="7">PFS-001/15</strain>
        <tissue evidence="7">Leaf</tissue>
    </source>
</reference>
<protein>
    <recommendedName>
        <fullName evidence="9">HMA domain-containing protein</fullName>
    </recommendedName>
</protein>
<comment type="subcellular location">
    <subcellularLocation>
        <location evidence="1">Membrane</location>
    </subcellularLocation>
</comment>
<evidence type="ECO:0000313" key="8">
    <source>
        <dbReference type="Proteomes" id="UP000712281"/>
    </source>
</evidence>
<proteinExistence type="inferred from homology"/>
<evidence type="ECO:0000256" key="6">
    <source>
        <dbReference type="SAM" id="Phobius"/>
    </source>
</evidence>
<evidence type="ECO:0000256" key="2">
    <source>
        <dbReference type="ARBA" id="ARBA00006024"/>
    </source>
</evidence>
<dbReference type="InterPro" id="IPR051014">
    <property type="entry name" value="Cation_Transport_ATPase_IB"/>
</dbReference>
<feature type="transmembrane region" description="Helical" evidence="6">
    <location>
        <begin position="197"/>
        <end position="215"/>
    </location>
</feature>
<dbReference type="PANTHER" id="PTHR48085">
    <property type="entry name" value="CADMIUM/ZINC-TRANSPORTING ATPASE HMA2-RELATED"/>
    <property type="match status" value="1"/>
</dbReference>
<keyword evidence="3 6" id="KW-0812">Transmembrane</keyword>
<evidence type="ECO:0008006" key="9">
    <source>
        <dbReference type="Google" id="ProtNLM"/>
    </source>
</evidence>
<dbReference type="Gene3D" id="3.40.50.1000">
    <property type="entry name" value="HAD superfamily/HAD-like"/>
    <property type="match status" value="1"/>
</dbReference>